<organism evidence="2 3">
    <name type="scientific">Sapajus apella</name>
    <name type="common">Brown-capped capuchin</name>
    <name type="synonym">Cebus apella</name>
    <dbReference type="NCBI Taxonomy" id="9515"/>
    <lineage>
        <taxon>Eukaryota</taxon>
        <taxon>Metazoa</taxon>
        <taxon>Chordata</taxon>
        <taxon>Craniata</taxon>
        <taxon>Vertebrata</taxon>
        <taxon>Euteleostomi</taxon>
        <taxon>Mammalia</taxon>
        <taxon>Eutheria</taxon>
        <taxon>Euarchontoglires</taxon>
        <taxon>Primates</taxon>
        <taxon>Haplorrhini</taxon>
        <taxon>Platyrrhini</taxon>
        <taxon>Cebidae</taxon>
        <taxon>Cebinae</taxon>
        <taxon>Sapajus</taxon>
    </lineage>
</organism>
<dbReference type="Proteomes" id="UP000504640">
    <property type="component" value="Unplaced"/>
</dbReference>
<dbReference type="RefSeq" id="XP_032151315.1">
    <property type="nucleotide sequence ID" value="XM_032295424.1"/>
</dbReference>
<dbReference type="GeneID" id="116562915"/>
<dbReference type="AlphaFoldDB" id="A0A6J3JA96"/>
<gene>
    <name evidence="3" type="primary">LOC116562915</name>
</gene>
<name>A0A6J3JA96_SAPAP</name>
<sequence length="106" mass="11008">MRRCGRTAVPGAERSRAPARALGIAIQGAERAAAVSEASPPAPALRRALPPGTTRPPPASLQLTWSRRHKSSPRGMEAAVAAAAQLARGGNSPFFRLPSTHTLSPP</sequence>
<feature type="region of interest" description="Disordered" evidence="1">
    <location>
        <begin position="33"/>
        <end position="61"/>
    </location>
</feature>
<protein>
    <submittedName>
        <fullName evidence="3">Uncharacterized protein LOC116562915</fullName>
    </submittedName>
</protein>
<feature type="compositionally biased region" description="Low complexity" evidence="1">
    <location>
        <begin position="33"/>
        <end position="51"/>
    </location>
</feature>
<evidence type="ECO:0000313" key="3">
    <source>
        <dbReference type="RefSeq" id="XP_032151315.1"/>
    </source>
</evidence>
<keyword evidence="2" id="KW-1185">Reference proteome</keyword>
<proteinExistence type="predicted"/>
<reference evidence="3" key="1">
    <citation type="submission" date="2025-08" db="UniProtKB">
        <authorList>
            <consortium name="RefSeq"/>
        </authorList>
    </citation>
    <scope>IDENTIFICATION</scope>
    <source>
        <tissue evidence="3">Blood</tissue>
    </source>
</reference>
<evidence type="ECO:0000313" key="2">
    <source>
        <dbReference type="Proteomes" id="UP000504640"/>
    </source>
</evidence>
<evidence type="ECO:0000256" key="1">
    <source>
        <dbReference type="SAM" id="MobiDB-lite"/>
    </source>
</evidence>
<accession>A0A6J3JA96</accession>